<evidence type="ECO:0000256" key="1">
    <source>
        <dbReference type="ARBA" id="ARBA00002508"/>
    </source>
</evidence>
<dbReference type="SUPFAM" id="SSF143724">
    <property type="entry name" value="PHP14-like"/>
    <property type="match status" value="1"/>
</dbReference>
<keyword evidence="3" id="KW-0221">Differentiation</keyword>
<keyword evidence="4" id="KW-0726">Sexual differentiation</keyword>
<evidence type="ECO:0000256" key="5">
    <source>
        <dbReference type="PIRSR" id="PIRSR607702-1"/>
    </source>
</evidence>
<dbReference type="PANTHER" id="PTHR12258">
    <property type="entry name" value="JANUS-A/JANUS-B"/>
    <property type="match status" value="1"/>
</dbReference>
<accession>A0AAV7JT89</accession>
<dbReference type="AlphaFoldDB" id="A0AAV7JT89"/>
<gene>
    <name evidence="7" type="ORF">LOD99_4932</name>
</gene>
<dbReference type="Pfam" id="PF05005">
    <property type="entry name" value="Ocnus"/>
    <property type="match status" value="1"/>
</dbReference>
<dbReference type="FunFam" id="3.50.20.20:FF:000001">
    <property type="entry name" value="14 kDa phosphohistidine phosphatase"/>
    <property type="match status" value="1"/>
</dbReference>
<dbReference type="GO" id="GO:0005829">
    <property type="term" value="C:cytosol"/>
    <property type="evidence" value="ECO:0007669"/>
    <property type="project" value="TreeGrafter"/>
</dbReference>
<dbReference type="InterPro" id="IPR038596">
    <property type="entry name" value="Janus_sf"/>
</dbReference>
<evidence type="ECO:0000256" key="3">
    <source>
        <dbReference type="ARBA" id="ARBA00022782"/>
    </source>
</evidence>
<feature type="binding site" evidence="6">
    <location>
        <position position="21"/>
    </location>
    <ligand>
        <name>substrate</name>
    </ligand>
</feature>
<name>A0AAV7JT89_9METZ</name>
<evidence type="ECO:0000256" key="4">
    <source>
        <dbReference type="ARBA" id="ARBA00022928"/>
    </source>
</evidence>
<organism evidence="7 8">
    <name type="scientific">Oopsacas minuta</name>
    <dbReference type="NCBI Taxonomy" id="111878"/>
    <lineage>
        <taxon>Eukaryota</taxon>
        <taxon>Metazoa</taxon>
        <taxon>Porifera</taxon>
        <taxon>Hexactinellida</taxon>
        <taxon>Hexasterophora</taxon>
        <taxon>Lyssacinosida</taxon>
        <taxon>Leucopsacidae</taxon>
        <taxon>Oopsacas</taxon>
    </lineage>
</organism>
<dbReference type="GO" id="GO:0101006">
    <property type="term" value="F:protein histidine phosphatase activity"/>
    <property type="evidence" value="ECO:0007669"/>
    <property type="project" value="TreeGrafter"/>
</dbReference>
<evidence type="ECO:0000256" key="2">
    <source>
        <dbReference type="ARBA" id="ARBA00010971"/>
    </source>
</evidence>
<evidence type="ECO:0000313" key="8">
    <source>
        <dbReference type="Proteomes" id="UP001165289"/>
    </source>
</evidence>
<comment type="similarity">
    <text evidence="2">Belongs to the janus family.</text>
</comment>
<dbReference type="EMBL" id="JAKMXF010000302">
    <property type="protein sequence ID" value="KAI6651684.1"/>
    <property type="molecule type" value="Genomic_DNA"/>
</dbReference>
<dbReference type="Proteomes" id="UP001165289">
    <property type="component" value="Unassembled WGS sequence"/>
</dbReference>
<reference evidence="7 8" key="1">
    <citation type="journal article" date="2023" name="BMC Biol.">
        <title>The compact genome of the sponge Oopsacas minuta (Hexactinellida) is lacking key metazoan core genes.</title>
        <authorList>
            <person name="Santini S."/>
            <person name="Schenkelaars Q."/>
            <person name="Jourda C."/>
            <person name="Duchesne M."/>
            <person name="Belahbib H."/>
            <person name="Rocher C."/>
            <person name="Selva M."/>
            <person name="Riesgo A."/>
            <person name="Vervoort M."/>
            <person name="Leys S.P."/>
            <person name="Kodjabachian L."/>
            <person name="Le Bivic A."/>
            <person name="Borchiellini C."/>
            <person name="Claverie J.M."/>
            <person name="Renard E."/>
        </authorList>
    </citation>
    <scope>NUCLEOTIDE SEQUENCE [LARGE SCALE GENOMIC DNA]</scope>
    <source>
        <strain evidence="7">SPO-2</strain>
    </source>
</reference>
<dbReference type="GO" id="GO:0030154">
    <property type="term" value="P:cell differentiation"/>
    <property type="evidence" value="ECO:0007669"/>
    <property type="project" value="UniProtKB-KW"/>
</dbReference>
<proteinExistence type="inferred from homology"/>
<evidence type="ECO:0000256" key="6">
    <source>
        <dbReference type="PIRSR" id="PIRSR607702-2"/>
    </source>
</evidence>
<keyword evidence="8" id="KW-1185">Reference proteome</keyword>
<dbReference type="PANTHER" id="PTHR12258:SF5">
    <property type="entry name" value="BCDNA.GH02250-RELATED"/>
    <property type="match status" value="1"/>
</dbReference>
<dbReference type="InterPro" id="IPR007702">
    <property type="entry name" value="Janus"/>
</dbReference>
<sequence length="121" mass="13732">MATSSSPIIPNIDIDEDGTFKYILIKIQNKSNPEPRLIVRGYKWAEFHADIFEKVNEELSSAGYDCECMGGGRIKHTPDEKSLLVYGYSVSYGRADHNKTVSLLQDKYSHYKSITFSNKGY</sequence>
<comment type="caution">
    <text evidence="7">The sequence shown here is derived from an EMBL/GenBank/DDBJ whole genome shotgun (WGS) entry which is preliminary data.</text>
</comment>
<dbReference type="GO" id="GO:0007548">
    <property type="term" value="P:sex differentiation"/>
    <property type="evidence" value="ECO:0007669"/>
    <property type="project" value="UniProtKB-KW"/>
</dbReference>
<comment type="function">
    <text evidence="1">JanA and janB regulate somatic sex differentiation.</text>
</comment>
<dbReference type="Gene3D" id="3.50.20.20">
    <property type="entry name" value="Janus/Ocnus"/>
    <property type="match status" value="1"/>
</dbReference>
<protein>
    <submittedName>
        <fullName evidence="7">14 kDa phosphohistidine phosphatase-like</fullName>
    </submittedName>
</protein>
<feature type="active site" description="Proton acceptor" evidence="5">
    <location>
        <position position="48"/>
    </location>
</feature>
<evidence type="ECO:0000313" key="7">
    <source>
        <dbReference type="EMBL" id="KAI6651684.1"/>
    </source>
</evidence>